<evidence type="ECO:0000313" key="2">
    <source>
        <dbReference type="EMBL" id="SON55322.1"/>
    </source>
</evidence>
<organism evidence="2 3">
    <name type="scientific">Hartmannibacter diazotrophicus</name>
    <dbReference type="NCBI Taxonomy" id="1482074"/>
    <lineage>
        <taxon>Bacteria</taxon>
        <taxon>Pseudomonadati</taxon>
        <taxon>Pseudomonadota</taxon>
        <taxon>Alphaproteobacteria</taxon>
        <taxon>Hyphomicrobiales</taxon>
        <taxon>Pleomorphomonadaceae</taxon>
        <taxon>Hartmannibacter</taxon>
    </lineage>
</organism>
<dbReference type="OrthoDB" id="9785413at2"/>
<dbReference type="InterPro" id="IPR011059">
    <property type="entry name" value="Metal-dep_hydrolase_composite"/>
</dbReference>
<dbReference type="EC" id="3.6.1.63" evidence="2"/>
<dbReference type="PANTHER" id="PTHR43135">
    <property type="entry name" value="ALPHA-D-RIBOSE 1-METHYLPHOSPHONATE 5-TRIPHOSPHATE DIPHOSPHATASE"/>
    <property type="match status" value="1"/>
</dbReference>
<dbReference type="GO" id="GO:0019700">
    <property type="term" value="P:organic phosphonate catabolic process"/>
    <property type="evidence" value="ECO:0007669"/>
    <property type="project" value="InterPro"/>
</dbReference>
<dbReference type="Gene3D" id="2.30.40.10">
    <property type="entry name" value="Urease, subunit C, domain 1"/>
    <property type="match status" value="1"/>
</dbReference>
<dbReference type="EMBL" id="LT960614">
    <property type="protein sequence ID" value="SON55322.1"/>
    <property type="molecule type" value="Genomic_DNA"/>
</dbReference>
<dbReference type="InterPro" id="IPR012696">
    <property type="entry name" value="PhnM"/>
</dbReference>
<dbReference type="NCBIfam" id="NF011983">
    <property type="entry name" value="PRK15446.1-4"/>
    <property type="match status" value="1"/>
</dbReference>
<dbReference type="CDD" id="cd01306">
    <property type="entry name" value="PhnM"/>
    <property type="match status" value="1"/>
</dbReference>
<dbReference type="NCBIfam" id="NF011987">
    <property type="entry name" value="PRK15446.2-3"/>
    <property type="match status" value="1"/>
</dbReference>
<dbReference type="GO" id="GO:0016810">
    <property type="term" value="F:hydrolase activity, acting on carbon-nitrogen (but not peptide) bonds"/>
    <property type="evidence" value="ECO:0007669"/>
    <property type="project" value="InterPro"/>
</dbReference>
<name>A0A2C9D4R5_9HYPH</name>
<dbReference type="InterPro" id="IPR032466">
    <property type="entry name" value="Metal_Hydrolase"/>
</dbReference>
<dbReference type="InterPro" id="IPR051781">
    <property type="entry name" value="Metallo-dep_Hydrolase"/>
</dbReference>
<reference evidence="3" key="1">
    <citation type="submission" date="2017-09" db="EMBL/GenBank/DDBJ databases">
        <title>Genome sequence of Nannocystis excedens DSM 71.</title>
        <authorList>
            <person name="Blom J."/>
        </authorList>
    </citation>
    <scope>NUCLEOTIDE SEQUENCE [LARGE SCALE GENOMIC DNA]</scope>
    <source>
        <strain evidence="3">type strain: E19</strain>
    </source>
</reference>
<dbReference type="SUPFAM" id="SSF51338">
    <property type="entry name" value="Composite domain of metallo-dependent hydrolases"/>
    <property type="match status" value="1"/>
</dbReference>
<keyword evidence="2" id="KW-0378">Hydrolase</keyword>
<dbReference type="RefSeq" id="WP_099555847.1">
    <property type="nucleotide sequence ID" value="NZ_LT960614.1"/>
</dbReference>
<dbReference type="Pfam" id="PF07969">
    <property type="entry name" value="Amidohydro_3"/>
    <property type="match status" value="1"/>
</dbReference>
<dbReference type="SUPFAM" id="SSF51556">
    <property type="entry name" value="Metallo-dependent hydrolases"/>
    <property type="match status" value="1"/>
</dbReference>
<dbReference type="InterPro" id="IPR013108">
    <property type="entry name" value="Amidohydro_3"/>
</dbReference>
<evidence type="ECO:0000313" key="3">
    <source>
        <dbReference type="Proteomes" id="UP000223606"/>
    </source>
</evidence>
<accession>A0A2C9D4R5</accession>
<dbReference type="PANTHER" id="PTHR43135:SF3">
    <property type="entry name" value="ALPHA-D-RIBOSE 1-METHYLPHOSPHONATE 5-TRIPHOSPHATE DIPHOSPHATASE"/>
    <property type="match status" value="1"/>
</dbReference>
<dbReference type="PIRSF" id="PIRSF038971">
    <property type="entry name" value="PhnM"/>
    <property type="match status" value="1"/>
</dbReference>
<proteinExistence type="predicted"/>
<dbReference type="Gene3D" id="3.20.20.140">
    <property type="entry name" value="Metal-dependent hydrolases"/>
    <property type="match status" value="2"/>
</dbReference>
<dbReference type="Proteomes" id="UP000223606">
    <property type="component" value="Chromosome 1"/>
</dbReference>
<dbReference type="NCBIfam" id="NF011984">
    <property type="entry name" value="PRK15446.1-5"/>
    <property type="match status" value="1"/>
</dbReference>
<feature type="domain" description="Amidohydrolase 3" evidence="1">
    <location>
        <begin position="251"/>
        <end position="378"/>
    </location>
</feature>
<evidence type="ECO:0000259" key="1">
    <source>
        <dbReference type="Pfam" id="PF07969"/>
    </source>
</evidence>
<keyword evidence="3" id="KW-1185">Reference proteome</keyword>
<gene>
    <name evidence="2" type="primary">phnM</name>
    <name evidence="2" type="ORF">HDIA_1781</name>
</gene>
<dbReference type="NCBIfam" id="NF011981">
    <property type="entry name" value="PRK15446.1-2"/>
    <property type="match status" value="1"/>
</dbReference>
<dbReference type="NCBIfam" id="TIGR02318">
    <property type="entry name" value="phosphono_phnM"/>
    <property type="match status" value="1"/>
</dbReference>
<dbReference type="AlphaFoldDB" id="A0A2C9D4R5"/>
<dbReference type="NCBIfam" id="NF011990">
    <property type="entry name" value="PRK15446.2-6"/>
    <property type="match status" value="1"/>
</dbReference>
<sequence length="379" mass="41235">MSSETILRNARIVLADEVLEGAIVIRDGRIADVAAGPSGIGEDMEGDYVIPGLVELHTDHLESHIQPRPKVRWNLDAAILAHDAQVATAGITTVLDALRLGRDEDTFFTGEDLRALADGIETAVDKGRLRADHYLHLRCEVSAPNCQEDYTFFAEDDRVKLASLMDHAPGQRQFVNFETYATYYQSKLKLSDEAFRAFTEKRIEQSQRYASVNRDAIAAACKARGIVLASHDDATLEHVEESVARDIRIAEFPTTLDAARASGAAGLAVLMGAPNVIRGGSHSGNVSAGELAREGLLDILSSDYIPFSLIQAAFFMADRMDGISLPQSVAMVTRKPAEAVGLDDRGCIAPGLRADLVRVRAEDAVPVVRTVWREGRRVA</sequence>
<protein>
    <submittedName>
        <fullName evidence="2">Alpha-D-ribose 1-methylphosphonate 5-triphosphate diphosphatase</fullName>
        <ecNumber evidence="2">3.6.1.63</ecNumber>
    </submittedName>
</protein>
<dbReference type="KEGG" id="hdi:HDIA_1781"/>